<dbReference type="AlphaFoldDB" id="W0RCV3"/>
<accession>W0RCV3</accession>
<dbReference type="KEGG" id="gba:J421_0720"/>
<keyword evidence="2" id="KW-1185">Reference proteome</keyword>
<name>W0RCV3_9BACT</name>
<dbReference type="RefSeq" id="WP_025409802.1">
    <property type="nucleotide sequence ID" value="NZ_CP007128.1"/>
</dbReference>
<protein>
    <submittedName>
        <fullName evidence="1">Uncharacterized protein</fullName>
    </submittedName>
</protein>
<sequence length="62" mass="7168">MKDNQLAKLIKKNVAKVEKAQTKKAKVYDPTLKATQRPDAAASDEQDIERAAFFKEMKRREF</sequence>
<dbReference type="Proteomes" id="UP000019151">
    <property type="component" value="Chromosome"/>
</dbReference>
<dbReference type="InParanoid" id="W0RCV3"/>
<reference evidence="1 2" key="1">
    <citation type="journal article" date="2014" name="Genome Announc.">
        <title>Genome Sequence and Methylome of Soil Bacterium Gemmatirosa kalamazoonensis KBS708T, a Member of the Rarely Cultivated Gemmatimonadetes Phylum.</title>
        <authorList>
            <person name="Debruyn J.M."/>
            <person name="Radosevich M."/>
            <person name="Wommack K.E."/>
            <person name="Polson S.W."/>
            <person name="Hauser L.J."/>
            <person name="Fawaz M.N."/>
            <person name="Korlach J."/>
            <person name="Tsai Y.C."/>
        </authorList>
    </citation>
    <scope>NUCLEOTIDE SEQUENCE [LARGE SCALE GENOMIC DNA]</scope>
    <source>
        <strain evidence="1 2">KBS708</strain>
    </source>
</reference>
<gene>
    <name evidence="1" type="ORF">J421_0720</name>
</gene>
<dbReference type="EMBL" id="CP007128">
    <property type="protein sequence ID" value="AHG88257.1"/>
    <property type="molecule type" value="Genomic_DNA"/>
</dbReference>
<evidence type="ECO:0000313" key="1">
    <source>
        <dbReference type="EMBL" id="AHG88257.1"/>
    </source>
</evidence>
<organism evidence="1 2">
    <name type="scientific">Gemmatirosa kalamazoonensis</name>
    <dbReference type="NCBI Taxonomy" id="861299"/>
    <lineage>
        <taxon>Bacteria</taxon>
        <taxon>Pseudomonadati</taxon>
        <taxon>Gemmatimonadota</taxon>
        <taxon>Gemmatimonadia</taxon>
        <taxon>Gemmatimonadales</taxon>
        <taxon>Gemmatimonadaceae</taxon>
        <taxon>Gemmatirosa</taxon>
    </lineage>
</organism>
<dbReference type="STRING" id="861299.J421_0720"/>
<evidence type="ECO:0000313" key="2">
    <source>
        <dbReference type="Proteomes" id="UP000019151"/>
    </source>
</evidence>
<dbReference type="HOGENOM" id="CLU_2897751_0_0_0"/>
<proteinExistence type="predicted"/>